<name>A0A6A4I3Z5_9AGAR</name>
<evidence type="ECO:0000259" key="2">
    <source>
        <dbReference type="Pfam" id="PF08719"/>
    </source>
</evidence>
<proteinExistence type="predicted"/>
<organism evidence="3 4">
    <name type="scientific">Gymnopus androsaceus JB14</name>
    <dbReference type="NCBI Taxonomy" id="1447944"/>
    <lineage>
        <taxon>Eukaryota</taxon>
        <taxon>Fungi</taxon>
        <taxon>Dikarya</taxon>
        <taxon>Basidiomycota</taxon>
        <taxon>Agaricomycotina</taxon>
        <taxon>Agaricomycetes</taxon>
        <taxon>Agaricomycetidae</taxon>
        <taxon>Agaricales</taxon>
        <taxon>Marasmiineae</taxon>
        <taxon>Omphalotaceae</taxon>
        <taxon>Gymnopus</taxon>
    </lineage>
</organism>
<dbReference type="InterPro" id="IPR012816">
    <property type="entry name" value="NADAR"/>
</dbReference>
<feature type="compositionally biased region" description="Polar residues" evidence="1">
    <location>
        <begin position="152"/>
        <end position="163"/>
    </location>
</feature>
<dbReference type="Gene3D" id="1.10.357.40">
    <property type="entry name" value="YbiA-like"/>
    <property type="match status" value="1"/>
</dbReference>
<feature type="domain" description="NADAR" evidence="2">
    <location>
        <begin position="433"/>
        <end position="564"/>
    </location>
</feature>
<dbReference type="Pfam" id="PF08719">
    <property type="entry name" value="NADAR"/>
    <property type="match status" value="1"/>
</dbReference>
<evidence type="ECO:0000313" key="3">
    <source>
        <dbReference type="EMBL" id="KAE9405246.1"/>
    </source>
</evidence>
<reference evidence="3" key="1">
    <citation type="journal article" date="2019" name="Environ. Microbiol.">
        <title>Fungal ecological strategies reflected in gene transcription - a case study of two litter decomposers.</title>
        <authorList>
            <person name="Barbi F."/>
            <person name="Kohler A."/>
            <person name="Barry K."/>
            <person name="Baskaran P."/>
            <person name="Daum C."/>
            <person name="Fauchery L."/>
            <person name="Ihrmark K."/>
            <person name="Kuo A."/>
            <person name="LaButti K."/>
            <person name="Lipzen A."/>
            <person name="Morin E."/>
            <person name="Grigoriev I.V."/>
            <person name="Henrissat B."/>
            <person name="Lindahl B."/>
            <person name="Martin F."/>
        </authorList>
    </citation>
    <scope>NUCLEOTIDE SEQUENCE</scope>
    <source>
        <strain evidence="3">JB14</strain>
    </source>
</reference>
<evidence type="ECO:0000313" key="4">
    <source>
        <dbReference type="Proteomes" id="UP000799118"/>
    </source>
</evidence>
<feature type="region of interest" description="Disordered" evidence="1">
    <location>
        <begin position="38"/>
        <end position="210"/>
    </location>
</feature>
<feature type="region of interest" description="Disordered" evidence="1">
    <location>
        <begin position="241"/>
        <end position="300"/>
    </location>
</feature>
<gene>
    <name evidence="3" type="ORF">BT96DRAFT_346378</name>
</gene>
<dbReference type="InterPro" id="IPR037238">
    <property type="entry name" value="YbiA-like_sf"/>
</dbReference>
<sequence length="578" mass="64061">MELSLLQAPIILLRHYPAFPGYPPAHAQHPNQHLVVPYPYFSQPPPNTKRRRTKKRRASAGAVTRHPGYVSQAPSASGRHAMPAPAISESRPPPDDLFTPTTNTRLANFPSEPQVNPRGRAQTPFHGPVPPLASDEDNNDPPPQVVIPSDTGPEQISALSVSQHQRRHSEPLYRPNLPPPRPLDPTRPSAFDRPLWSPSGNPLPEPPRDLFDSDAYKAVLNIPRGTDLFTALYGYQRNQVQQPGQEVPNANPPQRTRTGLFGRKNSKSGGSGGLFRTLTGSRNRKQPPPQPQETARDRVRAGDVRLVPFPVPVTRVTNEMGPGREEPIQPMQGAFRHVPPSEEHYVPPTMPVAGATGAVETVAPPPPVLNEGPPFPVMTTNGPPLQSYPPRAPSSLSQRQSIFHPEPSPIAPQQPLPPFIFTQDTQLYKGFFPHSEHRVIYQNEPYPTATHLHEALKYLPAHPEIATQIRLCVNLLSVYPLSAQNSAHMRADWGLVFLHEMEKVLLLKFRQHSSLRELLVERVEGGRGREIIYRDERDAFWADGGEGRGANELGKILGRVRDSLINERDAVMAQRAAG</sequence>
<dbReference type="AlphaFoldDB" id="A0A6A4I3Z5"/>
<dbReference type="Proteomes" id="UP000799118">
    <property type="component" value="Unassembled WGS sequence"/>
</dbReference>
<dbReference type="EMBL" id="ML769410">
    <property type="protein sequence ID" value="KAE9405246.1"/>
    <property type="molecule type" value="Genomic_DNA"/>
</dbReference>
<evidence type="ECO:0000256" key="1">
    <source>
        <dbReference type="SAM" id="MobiDB-lite"/>
    </source>
</evidence>
<dbReference type="SUPFAM" id="SSF143990">
    <property type="entry name" value="YbiA-like"/>
    <property type="match status" value="1"/>
</dbReference>
<dbReference type="OrthoDB" id="206452at2759"/>
<feature type="compositionally biased region" description="Polar residues" evidence="1">
    <location>
        <begin position="99"/>
        <end position="114"/>
    </location>
</feature>
<dbReference type="CDD" id="cd15457">
    <property type="entry name" value="NADAR"/>
    <property type="match status" value="1"/>
</dbReference>
<accession>A0A6A4I3Z5</accession>
<protein>
    <recommendedName>
        <fullName evidence="2">NADAR domain-containing protein</fullName>
    </recommendedName>
</protein>
<keyword evidence="4" id="KW-1185">Reference proteome</keyword>
<feature type="compositionally biased region" description="Basic residues" evidence="1">
    <location>
        <begin position="48"/>
        <end position="58"/>
    </location>
</feature>
<feature type="compositionally biased region" description="Pro residues" evidence="1">
    <location>
        <begin position="176"/>
        <end position="185"/>
    </location>
</feature>